<name>A0A7W8Z9N7_9ACTN</name>
<comment type="caution">
    <text evidence="1">The sequence shown here is derived from an EMBL/GenBank/DDBJ whole genome shotgun (WGS) entry which is preliminary data.</text>
</comment>
<dbReference type="Proteomes" id="UP000588112">
    <property type="component" value="Unassembled WGS sequence"/>
</dbReference>
<reference evidence="1 2" key="1">
    <citation type="submission" date="2020-08" db="EMBL/GenBank/DDBJ databases">
        <title>Sequencing the genomes of 1000 actinobacteria strains.</title>
        <authorList>
            <person name="Klenk H.-P."/>
        </authorList>
    </citation>
    <scope>NUCLEOTIDE SEQUENCE [LARGE SCALE GENOMIC DNA]</scope>
    <source>
        <strain evidence="1 2">DSM 45790</strain>
    </source>
</reference>
<evidence type="ECO:0000313" key="1">
    <source>
        <dbReference type="EMBL" id="MBB5629989.1"/>
    </source>
</evidence>
<sequence length="192" mass="21963">MPSRWSASRPRFKISVFLSHPNPCNSRQEEFIEALRAYLDDRGFAPRTLGVTDYDMDAPLKAIRRLMLESNGMITVAFRRTYIERAVVNHLTDLPDRPPRPITGQWLTSPWSHIEPAMAFQLGLPILILRESGVIVDGVLDKGVIGTYMPEFDASTPVDDYLHSPEWRDLISKWEGQTRRVIETKGNPPNLY</sequence>
<dbReference type="AlphaFoldDB" id="A0A7W8Z9N7"/>
<proteinExistence type="predicted"/>
<evidence type="ECO:0000313" key="2">
    <source>
        <dbReference type="Proteomes" id="UP000588112"/>
    </source>
</evidence>
<keyword evidence="2" id="KW-1185">Reference proteome</keyword>
<evidence type="ECO:0008006" key="3">
    <source>
        <dbReference type="Google" id="ProtNLM"/>
    </source>
</evidence>
<dbReference type="EMBL" id="JACHBR010000002">
    <property type="protein sequence ID" value="MBB5629989.1"/>
    <property type="molecule type" value="Genomic_DNA"/>
</dbReference>
<accession>A0A7W8Z9N7</accession>
<protein>
    <recommendedName>
        <fullName evidence="3">TIR domain-containing protein</fullName>
    </recommendedName>
</protein>
<organism evidence="1 2">
    <name type="scientific">Sphaerisporangium krabiense</name>
    <dbReference type="NCBI Taxonomy" id="763782"/>
    <lineage>
        <taxon>Bacteria</taxon>
        <taxon>Bacillati</taxon>
        <taxon>Actinomycetota</taxon>
        <taxon>Actinomycetes</taxon>
        <taxon>Streptosporangiales</taxon>
        <taxon>Streptosporangiaceae</taxon>
        <taxon>Sphaerisporangium</taxon>
    </lineage>
</organism>
<gene>
    <name evidence="1" type="ORF">BJ981_005753</name>
</gene>
<dbReference type="RefSeq" id="WP_184616516.1">
    <property type="nucleotide sequence ID" value="NZ_BOOS01000041.1"/>
</dbReference>